<evidence type="ECO:0000256" key="5">
    <source>
        <dbReference type="ARBA" id="ARBA00023244"/>
    </source>
</evidence>
<protein>
    <recommendedName>
        <fullName evidence="7">Coproporphyrin III ferrochelatase</fullName>
        <ecNumber evidence="7">4.99.1.9</ecNumber>
    </recommendedName>
</protein>
<reference evidence="9 10" key="1">
    <citation type="submission" date="2017-02" db="EMBL/GenBank/DDBJ databases">
        <authorList>
            <person name="Peterson S.W."/>
        </authorList>
    </citation>
    <scope>NUCLEOTIDE SEQUENCE [LARGE SCALE GENOMIC DNA]</scope>
    <source>
        <strain evidence="9 10">LSP_Lj1</strain>
    </source>
</reference>
<evidence type="ECO:0000256" key="3">
    <source>
        <dbReference type="ARBA" id="ARBA00023133"/>
    </source>
</evidence>
<dbReference type="PANTHER" id="PTHR11108:SF1">
    <property type="entry name" value="FERROCHELATASE, MITOCHONDRIAL"/>
    <property type="match status" value="1"/>
</dbReference>
<dbReference type="PANTHER" id="PTHR11108">
    <property type="entry name" value="FERROCHELATASE"/>
    <property type="match status" value="1"/>
</dbReference>
<feature type="binding site" evidence="7">
    <location>
        <position position="274"/>
    </location>
    <ligand>
        <name>Fe(2+)</name>
        <dbReference type="ChEBI" id="CHEBI:29033"/>
    </ligand>
</feature>
<dbReference type="Pfam" id="PF00762">
    <property type="entry name" value="Ferrochelatase"/>
    <property type="match status" value="1"/>
</dbReference>
<dbReference type="GO" id="GO:0006783">
    <property type="term" value="P:heme biosynthetic process"/>
    <property type="evidence" value="ECO:0007669"/>
    <property type="project" value="UniProtKB-UniRule"/>
</dbReference>
<dbReference type="InterPro" id="IPR033659">
    <property type="entry name" value="Ferrochelatase_N"/>
</dbReference>
<dbReference type="CDD" id="cd03411">
    <property type="entry name" value="Ferrochelatase_N"/>
    <property type="match status" value="1"/>
</dbReference>
<comment type="pathway">
    <text evidence="1 7">Porphyrin-containing compound metabolism; protoheme biosynthesis.</text>
</comment>
<dbReference type="OrthoDB" id="9773646at2"/>
<gene>
    <name evidence="7" type="primary">cpfC</name>
    <name evidence="9" type="ORF">FM114_11665</name>
</gene>
<dbReference type="HAMAP" id="MF_00323">
    <property type="entry name" value="Ferrochelatase"/>
    <property type="match status" value="1"/>
</dbReference>
<evidence type="ECO:0000256" key="8">
    <source>
        <dbReference type="RuleBase" id="RU004185"/>
    </source>
</evidence>
<comment type="subcellular location">
    <subcellularLocation>
        <location evidence="7">Cytoplasm</location>
    </subcellularLocation>
</comment>
<keyword evidence="7" id="KW-0479">Metal-binding</keyword>
<comment type="caution">
    <text evidence="7">Lacks conserved residue(s) required for the propagation of feature annotation.</text>
</comment>
<dbReference type="GO" id="GO:0046872">
    <property type="term" value="F:metal ion binding"/>
    <property type="evidence" value="ECO:0007669"/>
    <property type="project" value="UniProtKB-KW"/>
</dbReference>
<feature type="binding site" evidence="7">
    <location>
        <position position="132"/>
    </location>
    <ligand>
        <name>Fe-coproporphyrin III</name>
        <dbReference type="ChEBI" id="CHEBI:68438"/>
    </ligand>
</feature>
<evidence type="ECO:0000313" key="10">
    <source>
        <dbReference type="Proteomes" id="UP000188342"/>
    </source>
</evidence>
<dbReference type="InterPro" id="IPR001015">
    <property type="entry name" value="Ferrochelatase"/>
</dbReference>
<keyword evidence="4 7" id="KW-0456">Lyase</keyword>
<dbReference type="CDD" id="cd00419">
    <property type="entry name" value="Ferrochelatase_C"/>
    <property type="match status" value="1"/>
</dbReference>
<name>A0A1R4K5X2_9ACTN</name>
<accession>A0A1R4K5X2</accession>
<dbReference type="GO" id="GO:0004325">
    <property type="term" value="F:ferrochelatase activity"/>
    <property type="evidence" value="ECO:0007669"/>
    <property type="project" value="UniProtKB-UniRule"/>
</dbReference>
<dbReference type="GO" id="GO:0005737">
    <property type="term" value="C:cytoplasm"/>
    <property type="evidence" value="ECO:0007669"/>
    <property type="project" value="UniProtKB-SubCell"/>
</dbReference>
<keyword evidence="2 7" id="KW-0408">Iron</keyword>
<evidence type="ECO:0000256" key="2">
    <source>
        <dbReference type="ARBA" id="ARBA00023004"/>
    </source>
</evidence>
<dbReference type="STRING" id="1255658.FM114_11665"/>
<evidence type="ECO:0000256" key="1">
    <source>
        <dbReference type="ARBA" id="ARBA00004744"/>
    </source>
</evidence>
<evidence type="ECO:0000256" key="4">
    <source>
        <dbReference type="ARBA" id="ARBA00023239"/>
    </source>
</evidence>
<feature type="binding site" evidence="7">
    <location>
        <position position="63"/>
    </location>
    <ligand>
        <name>Fe-coproporphyrin III</name>
        <dbReference type="ChEBI" id="CHEBI:68438"/>
    </ligand>
</feature>
<dbReference type="RefSeq" id="WP_094765323.1">
    <property type="nucleotide sequence ID" value="NZ_FUKQ01000044.1"/>
</dbReference>
<keyword evidence="5 7" id="KW-0627">Porphyrin biosynthesis</keyword>
<keyword evidence="10" id="KW-1185">Reference proteome</keyword>
<evidence type="ECO:0000256" key="6">
    <source>
        <dbReference type="ARBA" id="ARBA00024536"/>
    </source>
</evidence>
<dbReference type="Gene3D" id="3.40.50.1400">
    <property type="match status" value="2"/>
</dbReference>
<dbReference type="UniPathway" id="UPA00252"/>
<dbReference type="AlphaFoldDB" id="A0A1R4K5X2"/>
<sequence>MTSTDAPTNSLAPYDAILLVSFGGPEKPDEVVDFLEVVTRGSGIPRSRLATVGEHYFLFGGRSPINDQNKALMAALEHELAGRGNTVPIHWGNRNWHPFIDEAVQGLAAQGHRRVLMLTTSAYPSYSGCRSYREAMAESLAKHAPDLVVDRIGNYALEDGFLDANAAALRQALEELPGARVVFVTHSIPTDMAGASGAPEARGAYVTWHEEVARRVHAAQGLADDYDLVYCSRSGRPDQPWLEPDVNDHLTALKEQGVDRVVLAPIGFISDHMEVIYDLDTQARQTCQELGITMARAATAGVAETFVAMLADRLVERAAQAREGGTLPCAKGCGGTGCCPNPRDPRTPAIG</sequence>
<organism evidence="9 10">
    <name type="scientific">Luteococcus japonicus LSP_Lj1</name>
    <dbReference type="NCBI Taxonomy" id="1255658"/>
    <lineage>
        <taxon>Bacteria</taxon>
        <taxon>Bacillati</taxon>
        <taxon>Actinomycetota</taxon>
        <taxon>Actinomycetes</taxon>
        <taxon>Propionibacteriales</taxon>
        <taxon>Propionibacteriaceae</taxon>
        <taxon>Luteococcus</taxon>
    </lineage>
</organism>
<dbReference type="EMBL" id="FUKQ01000044">
    <property type="protein sequence ID" value="SJN39669.1"/>
    <property type="molecule type" value="Genomic_DNA"/>
</dbReference>
<dbReference type="EC" id="4.99.1.9" evidence="7"/>
<proteinExistence type="inferred from homology"/>
<keyword evidence="3 7" id="KW-0350">Heme biosynthesis</keyword>
<comment type="similarity">
    <text evidence="7 8">Belongs to the ferrochelatase family.</text>
</comment>
<keyword evidence="7" id="KW-0963">Cytoplasm</keyword>
<dbReference type="SUPFAM" id="SSF53800">
    <property type="entry name" value="Chelatase"/>
    <property type="match status" value="1"/>
</dbReference>
<feature type="binding site" evidence="7">
    <location>
        <position position="186"/>
    </location>
    <ligand>
        <name>Fe(2+)</name>
        <dbReference type="ChEBI" id="CHEBI:29033"/>
    </ligand>
</feature>
<evidence type="ECO:0000313" key="9">
    <source>
        <dbReference type="EMBL" id="SJN39669.1"/>
    </source>
</evidence>
<dbReference type="Proteomes" id="UP000188342">
    <property type="component" value="Unassembled WGS sequence"/>
</dbReference>
<comment type="function">
    <text evidence="7">Involved in coproporphyrin-dependent heme b biosynthesis. Catalyzes the insertion of ferrous iron into coproporphyrin III to form Fe-coproporphyrin III.</text>
</comment>
<comment type="catalytic activity">
    <reaction evidence="6">
        <text>Fe-coproporphyrin III + 2 H(+) = coproporphyrin III + Fe(2+)</text>
        <dbReference type="Rhea" id="RHEA:49572"/>
        <dbReference type="ChEBI" id="CHEBI:15378"/>
        <dbReference type="ChEBI" id="CHEBI:29033"/>
        <dbReference type="ChEBI" id="CHEBI:68438"/>
        <dbReference type="ChEBI" id="CHEBI:131725"/>
        <dbReference type="EC" id="4.99.1.9"/>
    </reaction>
    <physiologicalReaction direction="right-to-left" evidence="6">
        <dbReference type="Rhea" id="RHEA:49574"/>
    </physiologicalReaction>
</comment>
<evidence type="ECO:0000256" key="7">
    <source>
        <dbReference type="HAMAP-Rule" id="MF_00323"/>
    </source>
</evidence>
<dbReference type="InterPro" id="IPR033644">
    <property type="entry name" value="Ferrochelatase_C"/>
</dbReference>